<organism evidence="2 3">
    <name type="scientific">Eumeta variegata</name>
    <name type="common">Bagworm moth</name>
    <name type="synonym">Eumeta japonica</name>
    <dbReference type="NCBI Taxonomy" id="151549"/>
    <lineage>
        <taxon>Eukaryota</taxon>
        <taxon>Metazoa</taxon>
        <taxon>Ecdysozoa</taxon>
        <taxon>Arthropoda</taxon>
        <taxon>Hexapoda</taxon>
        <taxon>Insecta</taxon>
        <taxon>Pterygota</taxon>
        <taxon>Neoptera</taxon>
        <taxon>Endopterygota</taxon>
        <taxon>Lepidoptera</taxon>
        <taxon>Glossata</taxon>
        <taxon>Ditrysia</taxon>
        <taxon>Tineoidea</taxon>
        <taxon>Psychidae</taxon>
        <taxon>Oiketicinae</taxon>
        <taxon>Eumeta</taxon>
    </lineage>
</organism>
<protein>
    <submittedName>
        <fullName evidence="2">Uncharacterized protein</fullName>
    </submittedName>
</protein>
<feature type="region of interest" description="Disordered" evidence="1">
    <location>
        <begin position="26"/>
        <end position="104"/>
    </location>
</feature>
<proteinExistence type="predicted"/>
<evidence type="ECO:0000313" key="2">
    <source>
        <dbReference type="EMBL" id="GBP41260.1"/>
    </source>
</evidence>
<gene>
    <name evidence="2" type="ORF">EVAR_32986_1</name>
</gene>
<reference evidence="2 3" key="1">
    <citation type="journal article" date="2019" name="Commun. Biol.">
        <title>The bagworm genome reveals a unique fibroin gene that provides high tensile strength.</title>
        <authorList>
            <person name="Kono N."/>
            <person name="Nakamura H."/>
            <person name="Ohtoshi R."/>
            <person name="Tomita M."/>
            <person name="Numata K."/>
            <person name="Arakawa K."/>
        </authorList>
    </citation>
    <scope>NUCLEOTIDE SEQUENCE [LARGE SCALE GENOMIC DNA]</scope>
</reference>
<name>A0A4C1VRV0_EUMVA</name>
<evidence type="ECO:0000256" key="1">
    <source>
        <dbReference type="SAM" id="MobiDB-lite"/>
    </source>
</evidence>
<keyword evidence="3" id="KW-1185">Reference proteome</keyword>
<comment type="caution">
    <text evidence="2">The sequence shown here is derived from an EMBL/GenBank/DDBJ whole genome shotgun (WGS) entry which is preliminary data.</text>
</comment>
<sequence>MPRTAHRDLRTSVSLQAIADFVEQTSLPQEIERPPKTPSVETKVFSSHKVPPIDASCRRSQNTPFSSTNPESEMRQKSSERGQVAVLPKAESSTSAKRALLSQRRPLHTTHYSLREYTLTKKQIMGEAKICGLDPTLDECTLHRPSLARVIRPTNQQANE</sequence>
<dbReference type="EMBL" id="BGZK01000396">
    <property type="protein sequence ID" value="GBP41260.1"/>
    <property type="molecule type" value="Genomic_DNA"/>
</dbReference>
<evidence type="ECO:0000313" key="3">
    <source>
        <dbReference type="Proteomes" id="UP000299102"/>
    </source>
</evidence>
<dbReference type="Proteomes" id="UP000299102">
    <property type="component" value="Unassembled WGS sequence"/>
</dbReference>
<accession>A0A4C1VRV0</accession>
<feature type="compositionally biased region" description="Polar residues" evidence="1">
    <location>
        <begin position="58"/>
        <end position="71"/>
    </location>
</feature>
<dbReference type="AlphaFoldDB" id="A0A4C1VRV0"/>